<evidence type="ECO:0000256" key="1">
    <source>
        <dbReference type="SAM" id="MobiDB-lite"/>
    </source>
</evidence>
<dbReference type="Proteomes" id="UP000289794">
    <property type="component" value="Chromosome"/>
</dbReference>
<gene>
    <name evidence="2" type="ORF">PMF13cell1_05636</name>
</gene>
<dbReference type="AlphaFoldDB" id="A0A4P6M5H3"/>
<reference evidence="2 3" key="1">
    <citation type="submission" date="2019-01" db="EMBL/GenBank/DDBJ databases">
        <title>PMF-metabolizing Aryl O-demethylase.</title>
        <authorList>
            <person name="Kim M."/>
        </authorList>
    </citation>
    <scope>NUCLEOTIDE SEQUENCE [LARGE SCALE GENOMIC DNA]</scope>
    <source>
        <strain evidence="2 3">PMF1</strain>
    </source>
</reference>
<name>A0A4P6M5H3_9FIRM</name>
<proteinExistence type="predicted"/>
<evidence type="ECO:0000313" key="2">
    <source>
        <dbReference type="EMBL" id="QBF00040.1"/>
    </source>
</evidence>
<dbReference type="KEGG" id="bpro:PMF13cell1_05636"/>
<dbReference type="EMBL" id="CP035945">
    <property type="protein sequence ID" value="QBF00040.1"/>
    <property type="molecule type" value="Genomic_DNA"/>
</dbReference>
<sequence>MEEKELNKKPVVVPIGMMMDIIQNEISSHAISLMRSNNVPMELLPYILDSVENKLLKNNNKDYAIKYMEANGLLGNEVVKDGTGNNIPSGKPENKQNG</sequence>
<protein>
    <submittedName>
        <fullName evidence="2">Uncharacterized protein</fullName>
    </submittedName>
</protein>
<accession>A0A4P6M5H3</accession>
<evidence type="ECO:0000313" key="3">
    <source>
        <dbReference type="Proteomes" id="UP000289794"/>
    </source>
</evidence>
<feature type="region of interest" description="Disordered" evidence="1">
    <location>
        <begin position="79"/>
        <end position="98"/>
    </location>
</feature>
<dbReference type="RefSeq" id="WP_130182914.1">
    <property type="nucleotide sequence ID" value="NZ_CP035945.1"/>
</dbReference>
<organism evidence="2 3">
    <name type="scientific">Blautia producta</name>
    <dbReference type="NCBI Taxonomy" id="33035"/>
    <lineage>
        <taxon>Bacteria</taxon>
        <taxon>Bacillati</taxon>
        <taxon>Bacillota</taxon>
        <taxon>Clostridia</taxon>
        <taxon>Lachnospirales</taxon>
        <taxon>Lachnospiraceae</taxon>
        <taxon>Blautia</taxon>
    </lineage>
</organism>